<organism evidence="2 3">
    <name type="scientific">Shewanella schlegeliana</name>
    <dbReference type="NCBI Taxonomy" id="190308"/>
    <lineage>
        <taxon>Bacteria</taxon>
        <taxon>Pseudomonadati</taxon>
        <taxon>Pseudomonadota</taxon>
        <taxon>Gammaproteobacteria</taxon>
        <taxon>Alteromonadales</taxon>
        <taxon>Shewanellaceae</taxon>
        <taxon>Shewanella</taxon>
    </lineage>
</organism>
<gene>
    <name evidence="2" type="ORF">JMA39_07165</name>
</gene>
<dbReference type="EMBL" id="JAESVD010000003">
    <property type="protein sequence ID" value="MBL4912917.1"/>
    <property type="molecule type" value="Genomic_DNA"/>
</dbReference>
<proteinExistence type="predicted"/>
<dbReference type="RefSeq" id="WP_202721139.1">
    <property type="nucleotide sequence ID" value="NZ_BPEX01000002.1"/>
</dbReference>
<feature type="chain" id="PRO_5045166260" description="Lipoprotein" evidence="1">
    <location>
        <begin position="19"/>
        <end position="91"/>
    </location>
</feature>
<evidence type="ECO:0000313" key="2">
    <source>
        <dbReference type="EMBL" id="MBL4912917.1"/>
    </source>
</evidence>
<keyword evidence="3" id="KW-1185">Reference proteome</keyword>
<accession>A0ABS1SZE4</accession>
<feature type="signal peptide" evidence="1">
    <location>
        <begin position="1"/>
        <end position="18"/>
    </location>
</feature>
<name>A0ABS1SZE4_9GAMM</name>
<sequence length="91" mass="10068">MKILMITASIATAILLSACSSKTSSIECDTFERCYLLTLFSAQQSVLSHTEFSELKVVIAVDYDSEQSNQVQTKVKESSGFAEFDAFAKRE</sequence>
<protein>
    <recommendedName>
        <fullName evidence="4">Lipoprotein</fullName>
    </recommendedName>
</protein>
<comment type="caution">
    <text evidence="2">The sequence shown here is derived from an EMBL/GenBank/DDBJ whole genome shotgun (WGS) entry which is preliminary data.</text>
</comment>
<dbReference type="Proteomes" id="UP000604898">
    <property type="component" value="Unassembled WGS sequence"/>
</dbReference>
<dbReference type="PROSITE" id="PS51257">
    <property type="entry name" value="PROKAR_LIPOPROTEIN"/>
    <property type="match status" value="1"/>
</dbReference>
<reference evidence="2 3" key="1">
    <citation type="submission" date="2021-01" db="EMBL/GenBank/DDBJ databases">
        <title>Genome sequence of Shewanella schlegeliana JCM 11561.</title>
        <authorList>
            <person name="Zhang H."/>
            <person name="Li C."/>
        </authorList>
    </citation>
    <scope>NUCLEOTIDE SEQUENCE [LARGE SCALE GENOMIC DNA]</scope>
    <source>
        <strain evidence="2 3">JCM 11561</strain>
    </source>
</reference>
<evidence type="ECO:0000256" key="1">
    <source>
        <dbReference type="SAM" id="SignalP"/>
    </source>
</evidence>
<evidence type="ECO:0000313" key="3">
    <source>
        <dbReference type="Proteomes" id="UP000604898"/>
    </source>
</evidence>
<evidence type="ECO:0008006" key="4">
    <source>
        <dbReference type="Google" id="ProtNLM"/>
    </source>
</evidence>
<keyword evidence="1" id="KW-0732">Signal</keyword>